<proteinExistence type="predicted"/>
<accession>A0ACC0KYI1</accession>
<sequence>MNHFEKCRCVVLSKFRLLTTPKDLQVNTRKKSSGWLVEGIRLRICQLTSQWRVGGAPSRVPHFSAPNLVCSSLTTQVYRQELFLRALICTTAICERVDSEASTQQVRRERAMNSLRARGKIRDCVAQHYASAQDYQATPRTLACGGNEGRAERCRRSRRAPPTPRAASCQDLVRAERTLLSLPARNYQLSYSLAII</sequence>
<gene>
    <name evidence="1" type="ORF">MSG28_015133</name>
</gene>
<evidence type="ECO:0000313" key="2">
    <source>
        <dbReference type="Proteomes" id="UP001064048"/>
    </source>
</evidence>
<evidence type="ECO:0000313" key="1">
    <source>
        <dbReference type="EMBL" id="KAI8441547.1"/>
    </source>
</evidence>
<dbReference type="Proteomes" id="UP001064048">
    <property type="component" value="Chromosome 27"/>
</dbReference>
<comment type="caution">
    <text evidence="1">The sequence shown here is derived from an EMBL/GenBank/DDBJ whole genome shotgun (WGS) entry which is preliminary data.</text>
</comment>
<reference evidence="1 2" key="1">
    <citation type="journal article" date="2022" name="Genome Biol. Evol.">
        <title>The Spruce Budworm Genome: Reconstructing the Evolutionary History of Antifreeze Proteins.</title>
        <authorList>
            <person name="Beliveau C."/>
            <person name="Gagne P."/>
            <person name="Picq S."/>
            <person name="Vernygora O."/>
            <person name="Keeling C.I."/>
            <person name="Pinkney K."/>
            <person name="Doucet D."/>
            <person name="Wen F."/>
            <person name="Johnston J.S."/>
            <person name="Maaroufi H."/>
            <person name="Boyle B."/>
            <person name="Laroche J."/>
            <person name="Dewar K."/>
            <person name="Juretic N."/>
            <person name="Blackburn G."/>
            <person name="Nisole A."/>
            <person name="Brunet B."/>
            <person name="Brandao M."/>
            <person name="Lumley L."/>
            <person name="Duan J."/>
            <person name="Quan G."/>
            <person name="Lucarotti C.J."/>
            <person name="Roe A.D."/>
            <person name="Sperling F.A.H."/>
            <person name="Levesque R.C."/>
            <person name="Cusson M."/>
        </authorList>
    </citation>
    <scope>NUCLEOTIDE SEQUENCE [LARGE SCALE GENOMIC DNA]</scope>
    <source>
        <strain evidence="1">Glfc:IPQL:Cfum</strain>
    </source>
</reference>
<protein>
    <submittedName>
        <fullName evidence="1">Uncharacterized protein</fullName>
    </submittedName>
</protein>
<keyword evidence="2" id="KW-1185">Reference proteome</keyword>
<dbReference type="EMBL" id="CM046127">
    <property type="protein sequence ID" value="KAI8441547.1"/>
    <property type="molecule type" value="Genomic_DNA"/>
</dbReference>
<organism evidence="1 2">
    <name type="scientific">Choristoneura fumiferana</name>
    <name type="common">Spruce budworm moth</name>
    <name type="synonym">Archips fumiferana</name>
    <dbReference type="NCBI Taxonomy" id="7141"/>
    <lineage>
        <taxon>Eukaryota</taxon>
        <taxon>Metazoa</taxon>
        <taxon>Ecdysozoa</taxon>
        <taxon>Arthropoda</taxon>
        <taxon>Hexapoda</taxon>
        <taxon>Insecta</taxon>
        <taxon>Pterygota</taxon>
        <taxon>Neoptera</taxon>
        <taxon>Endopterygota</taxon>
        <taxon>Lepidoptera</taxon>
        <taxon>Glossata</taxon>
        <taxon>Ditrysia</taxon>
        <taxon>Tortricoidea</taxon>
        <taxon>Tortricidae</taxon>
        <taxon>Tortricinae</taxon>
        <taxon>Choristoneura</taxon>
    </lineage>
</organism>
<name>A0ACC0KYI1_CHOFU</name>